<evidence type="ECO:0000313" key="2">
    <source>
        <dbReference type="EMBL" id="CAF0876035.1"/>
    </source>
</evidence>
<dbReference type="OrthoDB" id="10063196at2759"/>
<dbReference type="Proteomes" id="UP000663845">
    <property type="component" value="Unassembled WGS sequence"/>
</dbReference>
<dbReference type="Proteomes" id="UP000663844">
    <property type="component" value="Unassembled WGS sequence"/>
</dbReference>
<reference evidence="4" key="1">
    <citation type="submission" date="2021-02" db="EMBL/GenBank/DDBJ databases">
        <authorList>
            <person name="Nowell W R."/>
        </authorList>
    </citation>
    <scope>NUCLEOTIDE SEQUENCE</scope>
</reference>
<organism evidence="4 5">
    <name type="scientific">Adineta steineri</name>
    <dbReference type="NCBI Taxonomy" id="433720"/>
    <lineage>
        <taxon>Eukaryota</taxon>
        <taxon>Metazoa</taxon>
        <taxon>Spiralia</taxon>
        <taxon>Gnathifera</taxon>
        <taxon>Rotifera</taxon>
        <taxon>Eurotatoria</taxon>
        <taxon>Bdelloidea</taxon>
        <taxon>Adinetida</taxon>
        <taxon>Adinetidae</taxon>
        <taxon>Adineta</taxon>
    </lineage>
</organism>
<name>A0A819PA24_9BILA</name>
<dbReference type="Proteomes" id="UP000663881">
    <property type="component" value="Unassembled WGS sequence"/>
</dbReference>
<accession>A0A819PA24</accession>
<gene>
    <name evidence="1" type="ORF">JYZ213_LOCUS6429</name>
    <name evidence="4" type="ORF">OKA104_LOCUS30275</name>
    <name evidence="3" type="ORF">OXD698_LOCUS10271</name>
    <name evidence="2" type="ORF">VCS650_LOCUS7984</name>
</gene>
<evidence type="ECO:0000313" key="5">
    <source>
        <dbReference type="Proteomes" id="UP000663881"/>
    </source>
</evidence>
<evidence type="ECO:0000313" key="3">
    <source>
        <dbReference type="EMBL" id="CAF3671339.1"/>
    </source>
</evidence>
<sequence>MDWILFCSAIEEQINLIAKQFFQWTFYDQTNFSKRDLSKLSSGFLWVQLFHDVISYFPHDEQAKKDMMNIFRLYANEKSEYQSNDAFQLYLNHSFLQKLITKSLQRKDIDQLYQLRYFLVDFIENFVIHQQRGQMMSMKGFLLVKQDILLPQRSDLVDVHLEMKCNRKEYQNKNEVLFDLNTTFQLENIEENDERSLIQLTAVSYGQMIQEKYLTDHIDK</sequence>
<dbReference type="EMBL" id="CAJOAZ010000542">
    <property type="protein sequence ID" value="CAF3671339.1"/>
    <property type="molecule type" value="Genomic_DNA"/>
</dbReference>
<dbReference type="EMBL" id="CAJNON010000052">
    <property type="protein sequence ID" value="CAF0876035.1"/>
    <property type="molecule type" value="Genomic_DNA"/>
</dbReference>
<dbReference type="Proteomes" id="UP000663891">
    <property type="component" value="Unassembled WGS sequence"/>
</dbReference>
<protein>
    <submittedName>
        <fullName evidence="4">Uncharacterized protein</fullName>
    </submittedName>
</protein>
<dbReference type="AlphaFoldDB" id="A0A819PA24"/>
<evidence type="ECO:0000313" key="1">
    <source>
        <dbReference type="EMBL" id="CAF0823268.1"/>
    </source>
</evidence>
<proteinExistence type="predicted"/>
<comment type="caution">
    <text evidence="4">The sequence shown here is derived from an EMBL/GenBank/DDBJ whole genome shotgun (WGS) entry which is preliminary data.</text>
</comment>
<dbReference type="EMBL" id="CAJNOG010000040">
    <property type="protein sequence ID" value="CAF0823268.1"/>
    <property type="molecule type" value="Genomic_DNA"/>
</dbReference>
<evidence type="ECO:0000313" key="4">
    <source>
        <dbReference type="EMBL" id="CAF4009441.1"/>
    </source>
</evidence>
<dbReference type="EMBL" id="CAJOAY010003213">
    <property type="protein sequence ID" value="CAF4009441.1"/>
    <property type="molecule type" value="Genomic_DNA"/>
</dbReference>